<dbReference type="PRINTS" id="PR00455">
    <property type="entry name" value="HTHTETR"/>
</dbReference>
<dbReference type="Gene3D" id="1.10.10.60">
    <property type="entry name" value="Homeodomain-like"/>
    <property type="match status" value="1"/>
</dbReference>
<keyword evidence="7" id="KW-1185">Reference proteome</keyword>
<feature type="DNA-binding region" description="H-T-H motif" evidence="4">
    <location>
        <begin position="35"/>
        <end position="54"/>
    </location>
</feature>
<dbReference type="InterPro" id="IPR050109">
    <property type="entry name" value="HTH-type_TetR-like_transc_reg"/>
</dbReference>
<proteinExistence type="predicted"/>
<keyword evidence="3" id="KW-0804">Transcription</keyword>
<dbReference type="Pfam" id="PF00440">
    <property type="entry name" value="TetR_N"/>
    <property type="match status" value="1"/>
</dbReference>
<name>A0A220USD6_9GAMM</name>
<reference evidence="6 7" key="1">
    <citation type="submission" date="2017-07" db="EMBL/GenBank/DDBJ databases">
        <title>Phenotypical and genomic characterization of a clinical isolate of Shewanella bicestrii sp. nov. producing an extended-spectrum beta-lactamase and a new oxacillinase variant.</title>
        <authorList>
            <person name="Jousset A.B."/>
            <person name="Bonnin R.A."/>
            <person name="Girlich D."/>
            <person name="Dabos L."/>
            <person name="Potron A."/>
            <person name="Dortet L."/>
            <person name="Glaser P."/>
            <person name="Naas T."/>
        </authorList>
    </citation>
    <scope>NUCLEOTIDE SEQUENCE [LARGE SCALE GENOMIC DNA]</scope>
    <source>
        <strain evidence="6 7">JAB-1</strain>
    </source>
</reference>
<dbReference type="Pfam" id="PF14246">
    <property type="entry name" value="TetR_C_7"/>
    <property type="match status" value="1"/>
</dbReference>
<protein>
    <submittedName>
        <fullName evidence="6">TetR family transcriptional regulator</fullName>
    </submittedName>
</protein>
<dbReference type="Gene3D" id="1.10.357.10">
    <property type="entry name" value="Tetracycline Repressor, domain 2"/>
    <property type="match status" value="1"/>
</dbReference>
<evidence type="ECO:0000256" key="1">
    <source>
        <dbReference type="ARBA" id="ARBA00023015"/>
    </source>
</evidence>
<dbReference type="Proteomes" id="UP000198367">
    <property type="component" value="Chromosome"/>
</dbReference>
<evidence type="ECO:0000256" key="2">
    <source>
        <dbReference type="ARBA" id="ARBA00023125"/>
    </source>
</evidence>
<dbReference type="KEGG" id="sbj:CF168_19380"/>
<dbReference type="PROSITE" id="PS01081">
    <property type="entry name" value="HTH_TETR_1"/>
    <property type="match status" value="1"/>
</dbReference>
<evidence type="ECO:0000259" key="5">
    <source>
        <dbReference type="PROSITE" id="PS50977"/>
    </source>
</evidence>
<dbReference type="RefSeq" id="WP_089068697.1">
    <property type="nucleotide sequence ID" value="NZ_CP022358.1"/>
</dbReference>
<organism evidence="6 7">
    <name type="scientific">Shewanella bicestrii</name>
    <dbReference type="NCBI Taxonomy" id="2018305"/>
    <lineage>
        <taxon>Bacteria</taxon>
        <taxon>Pseudomonadati</taxon>
        <taxon>Pseudomonadota</taxon>
        <taxon>Gammaproteobacteria</taxon>
        <taxon>Alteromonadales</taxon>
        <taxon>Shewanellaceae</taxon>
        <taxon>Shewanella</taxon>
    </lineage>
</organism>
<gene>
    <name evidence="6" type="ORF">CF168_19380</name>
</gene>
<dbReference type="InterPro" id="IPR009057">
    <property type="entry name" value="Homeodomain-like_sf"/>
</dbReference>
<dbReference type="PROSITE" id="PS50977">
    <property type="entry name" value="HTH_TETR_2"/>
    <property type="match status" value="1"/>
</dbReference>
<sequence length="203" mass="23260">MAEKAVKLTHSQLKRLAILDASQEEFMVNGFAGASMDRIAQRANVSKRTVYNHFPSKEVLFEATTGDLWARTKEAATLAFNPEQSLESQLQQIARRCWELYQQPDFLRVARVVMAEFIRSPVQATEAMERLAKQEGGLEAWLAGAVAHKALKIDNIPLAATQFWGMFKAFAFWPKLFHLKNHDEQRQEIIDANIRMFLAMYRT</sequence>
<dbReference type="GO" id="GO:0000976">
    <property type="term" value="F:transcription cis-regulatory region binding"/>
    <property type="evidence" value="ECO:0007669"/>
    <property type="project" value="TreeGrafter"/>
</dbReference>
<dbReference type="SUPFAM" id="SSF48498">
    <property type="entry name" value="Tetracyclin repressor-like, C-terminal domain"/>
    <property type="match status" value="1"/>
</dbReference>
<dbReference type="InterPro" id="IPR036271">
    <property type="entry name" value="Tet_transcr_reg_TetR-rel_C_sf"/>
</dbReference>
<dbReference type="InterPro" id="IPR001647">
    <property type="entry name" value="HTH_TetR"/>
</dbReference>
<evidence type="ECO:0000313" key="6">
    <source>
        <dbReference type="EMBL" id="ASK70856.1"/>
    </source>
</evidence>
<dbReference type="PANTHER" id="PTHR30055">
    <property type="entry name" value="HTH-TYPE TRANSCRIPTIONAL REGULATOR RUTR"/>
    <property type="match status" value="1"/>
</dbReference>
<dbReference type="AlphaFoldDB" id="A0A220USD6"/>
<evidence type="ECO:0000256" key="3">
    <source>
        <dbReference type="ARBA" id="ARBA00023163"/>
    </source>
</evidence>
<accession>A0A220USD6</accession>
<dbReference type="PANTHER" id="PTHR30055:SF224">
    <property type="entry name" value="TRANSCRIPTIONAL REGULATOR TETR FAMILY"/>
    <property type="match status" value="1"/>
</dbReference>
<evidence type="ECO:0000256" key="4">
    <source>
        <dbReference type="PROSITE-ProRule" id="PRU00335"/>
    </source>
</evidence>
<dbReference type="EMBL" id="CP022358">
    <property type="protein sequence ID" value="ASK70856.1"/>
    <property type="molecule type" value="Genomic_DNA"/>
</dbReference>
<dbReference type="InterPro" id="IPR039536">
    <property type="entry name" value="TetR_C_Proteobacteria"/>
</dbReference>
<dbReference type="InterPro" id="IPR023772">
    <property type="entry name" value="DNA-bd_HTH_TetR-type_CS"/>
</dbReference>
<dbReference type="SUPFAM" id="SSF46689">
    <property type="entry name" value="Homeodomain-like"/>
    <property type="match status" value="1"/>
</dbReference>
<keyword evidence="1" id="KW-0805">Transcription regulation</keyword>
<dbReference type="GO" id="GO:0003700">
    <property type="term" value="F:DNA-binding transcription factor activity"/>
    <property type="evidence" value="ECO:0007669"/>
    <property type="project" value="TreeGrafter"/>
</dbReference>
<dbReference type="FunFam" id="1.10.10.60:FF:000141">
    <property type="entry name" value="TetR family transcriptional regulator"/>
    <property type="match status" value="1"/>
</dbReference>
<evidence type="ECO:0000313" key="7">
    <source>
        <dbReference type="Proteomes" id="UP000198367"/>
    </source>
</evidence>
<keyword evidence="2 4" id="KW-0238">DNA-binding</keyword>
<feature type="domain" description="HTH tetR-type" evidence="5">
    <location>
        <begin position="12"/>
        <end position="72"/>
    </location>
</feature>